<dbReference type="InterPro" id="IPR035979">
    <property type="entry name" value="RBD_domain_sf"/>
</dbReference>
<dbReference type="EMBL" id="JAPFFF010000001">
    <property type="protein sequence ID" value="KAK8899784.1"/>
    <property type="molecule type" value="Genomic_DNA"/>
</dbReference>
<reference evidence="9 10" key="1">
    <citation type="submission" date="2024-04" db="EMBL/GenBank/DDBJ databases">
        <title>Tritrichomonas musculus Genome.</title>
        <authorList>
            <person name="Alves-Ferreira E."/>
            <person name="Grigg M."/>
            <person name="Lorenzi H."/>
            <person name="Galac M."/>
        </authorList>
    </citation>
    <scope>NUCLEOTIDE SEQUENCE [LARGE SCALE GENOMIC DNA]</scope>
    <source>
        <strain evidence="9 10">EAF2021</strain>
    </source>
</reference>
<dbReference type="SUPFAM" id="SSF90229">
    <property type="entry name" value="CCCH zinc finger"/>
    <property type="match status" value="2"/>
</dbReference>
<dbReference type="PRINTS" id="PR01848">
    <property type="entry name" value="U2AUXFACTOR"/>
</dbReference>
<feature type="domain" description="C3H1-type" evidence="8">
    <location>
        <begin position="139"/>
        <end position="166"/>
    </location>
</feature>
<dbReference type="InterPro" id="IPR000571">
    <property type="entry name" value="Znf_CCCH"/>
</dbReference>
<dbReference type="Pfam" id="PF00642">
    <property type="entry name" value="zf-CCCH"/>
    <property type="match status" value="1"/>
</dbReference>
<keyword evidence="1 6" id="KW-0479">Metal-binding</keyword>
<evidence type="ECO:0000313" key="9">
    <source>
        <dbReference type="EMBL" id="KAK8899784.1"/>
    </source>
</evidence>
<keyword evidence="5" id="KW-0694">RNA-binding</keyword>
<dbReference type="PANTHER" id="PTHR12620">
    <property type="entry name" value="U2 SNRNP AUXILIARY FACTOR, SMALL SUBUNIT"/>
    <property type="match status" value="1"/>
</dbReference>
<evidence type="ECO:0000259" key="7">
    <source>
        <dbReference type="PROSITE" id="PS50102"/>
    </source>
</evidence>
<name>A0ABR2L8U2_9EUKA</name>
<dbReference type="InterPro" id="IPR012677">
    <property type="entry name" value="Nucleotide-bd_a/b_plait_sf"/>
</dbReference>
<keyword evidence="2" id="KW-0677">Repeat</keyword>
<keyword evidence="3 6" id="KW-0863">Zinc-finger</keyword>
<sequence length="213" mass="23980">MSKEKDTVCIFYKKTGSCSRGDSCSKTHTEAPIARTIVLHHIFPDPDVFSNMLASDTFKLDSLKKQRLVDVFFIDVACMLMQFGELDDMAIAGNKNDTLSGNVIAFYRDSNAAAAAQKALDGTYYAGRRIHVTLSPTLRISTAFCHNFETNQCQMGDACCFIHPLEPTSVTYNEIFPHNVKNIARQLRNPKKKRIIDHPMDLLYGKSKYDPFP</sequence>
<dbReference type="Proteomes" id="UP001470230">
    <property type="component" value="Unassembled WGS sequence"/>
</dbReference>
<dbReference type="InterPro" id="IPR036855">
    <property type="entry name" value="Znf_CCCH_sf"/>
</dbReference>
<evidence type="ECO:0000259" key="8">
    <source>
        <dbReference type="PROSITE" id="PS50103"/>
    </source>
</evidence>
<dbReference type="SMART" id="SM00356">
    <property type="entry name" value="ZnF_C3H1"/>
    <property type="match status" value="2"/>
</dbReference>
<evidence type="ECO:0000256" key="5">
    <source>
        <dbReference type="PROSITE-ProRule" id="PRU00176"/>
    </source>
</evidence>
<dbReference type="PROSITE" id="PS50102">
    <property type="entry name" value="RRM"/>
    <property type="match status" value="1"/>
</dbReference>
<dbReference type="InterPro" id="IPR009145">
    <property type="entry name" value="U2AF_small"/>
</dbReference>
<dbReference type="Gene3D" id="3.30.70.330">
    <property type="match status" value="1"/>
</dbReference>
<evidence type="ECO:0000256" key="4">
    <source>
        <dbReference type="ARBA" id="ARBA00022833"/>
    </source>
</evidence>
<evidence type="ECO:0000256" key="6">
    <source>
        <dbReference type="PROSITE-ProRule" id="PRU00723"/>
    </source>
</evidence>
<feature type="domain" description="RRM" evidence="7">
    <location>
        <begin position="46"/>
        <end position="137"/>
    </location>
</feature>
<keyword evidence="4 6" id="KW-0862">Zinc</keyword>
<feature type="zinc finger region" description="C3H1-type" evidence="6">
    <location>
        <begin position="139"/>
        <end position="166"/>
    </location>
</feature>
<keyword evidence="10" id="KW-1185">Reference proteome</keyword>
<gene>
    <name evidence="9" type="ORF">M9Y10_002106</name>
</gene>
<accession>A0ABR2L8U2</accession>
<protein>
    <submittedName>
        <fullName evidence="9">Splicing factor U2AF 26 kDa subunit</fullName>
    </submittedName>
</protein>
<proteinExistence type="predicted"/>
<dbReference type="InterPro" id="IPR000504">
    <property type="entry name" value="RRM_dom"/>
</dbReference>
<dbReference type="PROSITE" id="PS50103">
    <property type="entry name" value="ZF_C3H1"/>
    <property type="match status" value="2"/>
</dbReference>
<evidence type="ECO:0000256" key="1">
    <source>
        <dbReference type="ARBA" id="ARBA00022723"/>
    </source>
</evidence>
<evidence type="ECO:0000256" key="2">
    <source>
        <dbReference type="ARBA" id="ARBA00022737"/>
    </source>
</evidence>
<organism evidence="9 10">
    <name type="scientific">Tritrichomonas musculus</name>
    <dbReference type="NCBI Taxonomy" id="1915356"/>
    <lineage>
        <taxon>Eukaryota</taxon>
        <taxon>Metamonada</taxon>
        <taxon>Parabasalia</taxon>
        <taxon>Tritrichomonadida</taxon>
        <taxon>Tritrichomonadidae</taxon>
        <taxon>Tritrichomonas</taxon>
    </lineage>
</organism>
<evidence type="ECO:0000313" key="10">
    <source>
        <dbReference type="Proteomes" id="UP001470230"/>
    </source>
</evidence>
<evidence type="ECO:0000256" key="3">
    <source>
        <dbReference type="ARBA" id="ARBA00022771"/>
    </source>
</evidence>
<feature type="zinc finger region" description="C3H1-type" evidence="6">
    <location>
        <begin position="3"/>
        <end position="31"/>
    </location>
</feature>
<comment type="caution">
    <text evidence="9">The sequence shown here is derived from an EMBL/GenBank/DDBJ whole genome shotgun (WGS) entry which is preliminary data.</text>
</comment>
<dbReference type="SUPFAM" id="SSF54928">
    <property type="entry name" value="RNA-binding domain, RBD"/>
    <property type="match status" value="1"/>
</dbReference>
<feature type="domain" description="C3H1-type" evidence="8">
    <location>
        <begin position="3"/>
        <end position="31"/>
    </location>
</feature>